<evidence type="ECO:0000256" key="6">
    <source>
        <dbReference type="ARBA" id="ARBA00022840"/>
    </source>
</evidence>
<dbReference type="InterPro" id="IPR008271">
    <property type="entry name" value="Ser/Thr_kinase_AS"/>
</dbReference>
<comment type="catalytic activity">
    <reaction evidence="7">
        <text>L-threonyl-[protein] + ATP = O-phospho-L-threonyl-[protein] + ADP + H(+)</text>
        <dbReference type="Rhea" id="RHEA:46608"/>
        <dbReference type="Rhea" id="RHEA-COMP:11060"/>
        <dbReference type="Rhea" id="RHEA-COMP:11605"/>
        <dbReference type="ChEBI" id="CHEBI:15378"/>
        <dbReference type="ChEBI" id="CHEBI:30013"/>
        <dbReference type="ChEBI" id="CHEBI:30616"/>
        <dbReference type="ChEBI" id="CHEBI:61977"/>
        <dbReference type="ChEBI" id="CHEBI:456216"/>
        <dbReference type="EC" id="2.7.11.1"/>
    </reaction>
</comment>
<dbReference type="OMA" id="CNIIAMM"/>
<dbReference type="PROSITE" id="PS00108">
    <property type="entry name" value="PROTEIN_KINASE_ST"/>
    <property type="match status" value="1"/>
</dbReference>
<dbReference type="eggNOG" id="KOG0597">
    <property type="taxonomic scope" value="Eukaryota"/>
</dbReference>
<dbReference type="Gene3D" id="1.10.510.10">
    <property type="entry name" value="Transferase(Phosphotransferase) domain 1"/>
    <property type="match status" value="1"/>
</dbReference>
<evidence type="ECO:0000259" key="9">
    <source>
        <dbReference type="PROSITE" id="PS50011"/>
    </source>
</evidence>
<dbReference type="InterPro" id="IPR011989">
    <property type="entry name" value="ARM-like"/>
</dbReference>
<evidence type="ECO:0000256" key="2">
    <source>
        <dbReference type="ARBA" id="ARBA00022527"/>
    </source>
</evidence>
<evidence type="ECO:0000313" key="10">
    <source>
        <dbReference type="EnsemblProtists" id="HpaP810739"/>
    </source>
</evidence>
<evidence type="ECO:0000256" key="1">
    <source>
        <dbReference type="ARBA" id="ARBA00012513"/>
    </source>
</evidence>
<dbReference type="PANTHER" id="PTHR22983">
    <property type="entry name" value="PROTEIN KINASE RELATED"/>
    <property type="match status" value="1"/>
</dbReference>
<dbReference type="InParanoid" id="M4BW38"/>
<dbReference type="EMBL" id="JH597991">
    <property type="status" value="NOT_ANNOTATED_CDS"/>
    <property type="molecule type" value="Genomic_DNA"/>
</dbReference>
<reference evidence="11" key="1">
    <citation type="journal article" date="2010" name="Science">
        <title>Signatures of adaptation to obligate biotrophy in the Hyaloperonospora arabidopsidis genome.</title>
        <authorList>
            <person name="Baxter L."/>
            <person name="Tripathy S."/>
            <person name="Ishaque N."/>
            <person name="Boot N."/>
            <person name="Cabral A."/>
            <person name="Kemen E."/>
            <person name="Thines M."/>
            <person name="Ah-Fong A."/>
            <person name="Anderson R."/>
            <person name="Badejoko W."/>
            <person name="Bittner-Eddy P."/>
            <person name="Boore J.L."/>
            <person name="Chibucos M.C."/>
            <person name="Coates M."/>
            <person name="Dehal P."/>
            <person name="Delehaunty K."/>
            <person name="Dong S."/>
            <person name="Downton P."/>
            <person name="Dumas B."/>
            <person name="Fabro G."/>
            <person name="Fronick C."/>
            <person name="Fuerstenberg S.I."/>
            <person name="Fulton L."/>
            <person name="Gaulin E."/>
            <person name="Govers F."/>
            <person name="Hughes L."/>
            <person name="Humphray S."/>
            <person name="Jiang R.H."/>
            <person name="Judelson H."/>
            <person name="Kamoun S."/>
            <person name="Kyung K."/>
            <person name="Meijer H."/>
            <person name="Minx P."/>
            <person name="Morris P."/>
            <person name="Nelson J."/>
            <person name="Phuntumart V."/>
            <person name="Qutob D."/>
            <person name="Rehmany A."/>
            <person name="Rougon-Cardoso A."/>
            <person name="Ryden P."/>
            <person name="Torto-Alalibo T."/>
            <person name="Studholme D."/>
            <person name="Wang Y."/>
            <person name="Win J."/>
            <person name="Wood J."/>
            <person name="Clifton S.W."/>
            <person name="Rogers J."/>
            <person name="Van den Ackerveken G."/>
            <person name="Jones J.D."/>
            <person name="McDowell J.M."/>
            <person name="Beynon J."/>
            <person name="Tyler B.M."/>
        </authorList>
    </citation>
    <scope>NUCLEOTIDE SEQUENCE [LARGE SCALE GENOMIC DNA]</scope>
    <source>
        <strain evidence="11">Emoy2</strain>
    </source>
</reference>
<evidence type="ECO:0000256" key="4">
    <source>
        <dbReference type="ARBA" id="ARBA00022741"/>
    </source>
</evidence>
<evidence type="ECO:0000256" key="5">
    <source>
        <dbReference type="ARBA" id="ARBA00022777"/>
    </source>
</evidence>
<evidence type="ECO:0000313" key="11">
    <source>
        <dbReference type="Proteomes" id="UP000011713"/>
    </source>
</evidence>
<sequence>MNHCNIIAMMDSFETDREFCMVTEYAQGELYQVLKDEHSLSECEIRKIAIQLIQALHVLHLNNIIHRDMKPQNILIGSKQQIKLCDFGFARAITHDTSLMKSIKGTPLYMAPELLQEKPYNYTVDLWSLGVILYELAVGKPPFYTERIVLLIQMIVRDEVNYPSTMSVELQSFLQGLLNKDPTKRLKWSEILEHPFVQETPQQLQMRLQLERHARSLPRFFRGNELHKVIVDENEINREVDAKSVDLLLATALSLLPSIPTHSLSSGILTRIGLLLHFQYRSLTLKKLYGVFEYKDVLKSNIIRRFLTGLVIKSEEIIADKEQVSDVIYKSMRCCMLCTATINNAGIEVAGRLNYHEFCEGDIDVIALVLTKRDDIIANSHAKTVKWLGSMIDQSRDMTTLLTVVYTSRLIQNLCNILHASLAHFPGLESTTNEKRLLPYVLLALAALVQPYANCWDSVKPFPMINLVNDDGVPLEFNNLQDVKRARELRVEVHAEVGSQLYDCGASALVELLENEIGARVRPKVGNGDDPDKSDETDGAAATQSNIYCILKILAHACEASPYLSKKLIATKDVYQKHCDTDVLSVVLRGTNSGCLRPIEQFFATELLTVILRQEILSNRQIWCCTQTLFPQFLDARDIVLLSTLCAFFAEVMNTCNVDKSVASSVGDTNASEPHEKEVWNLVVHGAITQRVADAVFRLFSKSITECVKRSSETHILTCHNFRAQGVMDSGVVFLLRVAVKALSQVEETKMVLAVFEHSRLWDVFDQMMANGGNDLLSPWGLVSFLKLLRIVLELQCDVAQVRIAVNKHVLLHLINLLDFEHIRCLIFWPEAAGGGSKAVKALVHATIKVLGVSLAHNESEELLISTHEILYNAKCLPKLLGILRFVCSTKSAQFEMSALELPTSFLSHLVTSSKQFASQFVENNGILVIKEYGMLRSRCSSSLIVDTLSIVIQLARISEVNCNYIRTADLLSELGQLLEHPESLVRTKTLNCIGNLCRHSTTFYQHFAIPFADSPASKTLLDLIIRGLSDPHGHVRRSACFAIGNAAFHSDDLYHLLRSAIPALVQNLHDGEDKTRADAGRALGNFARNSNKLCGDLCTYQVPSELLKLAMVETSIPSRRSILFSLGNLCSYPECVKVLAEAEQNFIENLEHFHDEVIGDEESRRNIRRIISMIETPDAEDKGNESQLKRE</sequence>
<dbReference type="EC" id="2.7.11.1" evidence="1"/>
<dbReference type="HOGENOM" id="CLU_002453_1_1_1"/>
<keyword evidence="2" id="KW-0723">Serine/threonine-protein kinase</keyword>
<keyword evidence="6" id="KW-0067">ATP-binding</keyword>
<dbReference type="Pfam" id="PF13513">
    <property type="entry name" value="HEAT_EZ"/>
    <property type="match status" value="1"/>
</dbReference>
<dbReference type="Pfam" id="PF00069">
    <property type="entry name" value="Pkinase"/>
    <property type="match status" value="1"/>
</dbReference>
<dbReference type="EnsemblProtists" id="HpaT810739">
    <property type="protein sequence ID" value="HpaP810739"/>
    <property type="gene ID" value="HpaG810739"/>
</dbReference>
<reference evidence="10" key="2">
    <citation type="submission" date="2015-06" db="UniProtKB">
        <authorList>
            <consortium name="EnsemblProtists"/>
        </authorList>
    </citation>
    <scope>IDENTIFICATION</scope>
    <source>
        <strain evidence="10">Emoy2</strain>
    </source>
</reference>
<dbReference type="SUPFAM" id="SSF56112">
    <property type="entry name" value="Protein kinase-like (PK-like)"/>
    <property type="match status" value="1"/>
</dbReference>
<dbReference type="AlphaFoldDB" id="M4BW38"/>
<dbReference type="GO" id="GO:0005737">
    <property type="term" value="C:cytoplasm"/>
    <property type="evidence" value="ECO:0007669"/>
    <property type="project" value="UniProtKB-ARBA"/>
</dbReference>
<evidence type="ECO:0000256" key="8">
    <source>
        <dbReference type="ARBA" id="ARBA00048679"/>
    </source>
</evidence>
<accession>M4BW38</accession>
<dbReference type="STRING" id="559515.M4BW38"/>
<dbReference type="Proteomes" id="UP000011713">
    <property type="component" value="Unassembled WGS sequence"/>
</dbReference>
<proteinExistence type="predicted"/>
<protein>
    <recommendedName>
        <fullName evidence="1">non-specific serine/threonine protein kinase</fullName>
        <ecNumber evidence="1">2.7.11.1</ecNumber>
    </recommendedName>
</protein>
<dbReference type="PROSITE" id="PS50011">
    <property type="entry name" value="PROTEIN_KINASE_DOM"/>
    <property type="match status" value="1"/>
</dbReference>
<dbReference type="SUPFAM" id="SSF48371">
    <property type="entry name" value="ARM repeat"/>
    <property type="match status" value="1"/>
</dbReference>
<keyword evidence="4" id="KW-0547">Nucleotide-binding</keyword>
<dbReference type="InterPro" id="IPR011009">
    <property type="entry name" value="Kinase-like_dom_sf"/>
</dbReference>
<dbReference type="PANTHER" id="PTHR22983:SF6">
    <property type="entry name" value="SERINE_THREONINE-PROTEIN KINASE 36"/>
    <property type="match status" value="1"/>
</dbReference>
<comment type="catalytic activity">
    <reaction evidence="8">
        <text>L-seryl-[protein] + ATP = O-phospho-L-seryl-[protein] + ADP + H(+)</text>
        <dbReference type="Rhea" id="RHEA:17989"/>
        <dbReference type="Rhea" id="RHEA-COMP:9863"/>
        <dbReference type="Rhea" id="RHEA-COMP:11604"/>
        <dbReference type="ChEBI" id="CHEBI:15378"/>
        <dbReference type="ChEBI" id="CHEBI:29999"/>
        <dbReference type="ChEBI" id="CHEBI:30616"/>
        <dbReference type="ChEBI" id="CHEBI:83421"/>
        <dbReference type="ChEBI" id="CHEBI:456216"/>
        <dbReference type="EC" id="2.7.11.1"/>
    </reaction>
</comment>
<dbReference type="GO" id="GO:0004674">
    <property type="term" value="F:protein serine/threonine kinase activity"/>
    <property type="evidence" value="ECO:0007669"/>
    <property type="project" value="UniProtKB-KW"/>
</dbReference>
<feature type="domain" description="Protein kinase" evidence="9">
    <location>
        <begin position="1"/>
        <end position="197"/>
    </location>
</feature>
<evidence type="ECO:0000256" key="3">
    <source>
        <dbReference type="ARBA" id="ARBA00022679"/>
    </source>
</evidence>
<dbReference type="InterPro" id="IPR016024">
    <property type="entry name" value="ARM-type_fold"/>
</dbReference>
<dbReference type="Gene3D" id="1.25.10.10">
    <property type="entry name" value="Leucine-rich Repeat Variant"/>
    <property type="match status" value="2"/>
</dbReference>
<evidence type="ECO:0000256" key="7">
    <source>
        <dbReference type="ARBA" id="ARBA00047899"/>
    </source>
</evidence>
<keyword evidence="11" id="KW-1185">Reference proteome</keyword>
<name>M4BW38_HYAAE</name>
<keyword evidence="5" id="KW-0418">Kinase</keyword>
<dbReference type="GO" id="GO:0005524">
    <property type="term" value="F:ATP binding"/>
    <property type="evidence" value="ECO:0007669"/>
    <property type="project" value="UniProtKB-KW"/>
</dbReference>
<keyword evidence="3" id="KW-0808">Transferase</keyword>
<dbReference type="InterPro" id="IPR000719">
    <property type="entry name" value="Prot_kinase_dom"/>
</dbReference>
<dbReference type="SMART" id="SM00220">
    <property type="entry name" value="S_TKc"/>
    <property type="match status" value="1"/>
</dbReference>
<dbReference type="VEuPathDB" id="FungiDB:HpaG810739"/>
<organism evidence="10 11">
    <name type="scientific">Hyaloperonospora arabidopsidis (strain Emoy2)</name>
    <name type="common">Downy mildew agent</name>
    <name type="synonym">Peronospora arabidopsidis</name>
    <dbReference type="NCBI Taxonomy" id="559515"/>
    <lineage>
        <taxon>Eukaryota</taxon>
        <taxon>Sar</taxon>
        <taxon>Stramenopiles</taxon>
        <taxon>Oomycota</taxon>
        <taxon>Peronosporomycetes</taxon>
        <taxon>Peronosporales</taxon>
        <taxon>Peronosporaceae</taxon>
        <taxon>Hyaloperonospora</taxon>
    </lineage>
</organism>